<organism evidence="6 7">
    <name type="scientific">Pedobacter mendelii</name>
    <dbReference type="NCBI Taxonomy" id="1908240"/>
    <lineage>
        <taxon>Bacteria</taxon>
        <taxon>Pseudomonadati</taxon>
        <taxon>Bacteroidota</taxon>
        <taxon>Sphingobacteriia</taxon>
        <taxon>Sphingobacteriales</taxon>
        <taxon>Sphingobacteriaceae</taxon>
        <taxon>Pedobacter</taxon>
    </lineage>
</organism>
<feature type="domain" description="Metallo-beta-lactamase" evidence="5">
    <location>
        <begin position="51"/>
        <end position="247"/>
    </location>
</feature>
<dbReference type="SMART" id="SM00849">
    <property type="entry name" value="Lactamase_B"/>
    <property type="match status" value="1"/>
</dbReference>
<dbReference type="PANTHER" id="PTHR42978">
    <property type="entry name" value="QUORUM-QUENCHING LACTONASE YTNP-RELATED-RELATED"/>
    <property type="match status" value="1"/>
</dbReference>
<name>A0ABQ2BL87_9SPHI</name>
<dbReference type="SUPFAM" id="SSF56281">
    <property type="entry name" value="Metallo-hydrolase/oxidoreductase"/>
    <property type="match status" value="1"/>
</dbReference>
<evidence type="ECO:0000313" key="6">
    <source>
        <dbReference type="EMBL" id="GGI28821.1"/>
    </source>
</evidence>
<accession>A0ABQ2BL87</accession>
<evidence type="ECO:0000256" key="4">
    <source>
        <dbReference type="ARBA" id="ARBA00022833"/>
    </source>
</evidence>
<evidence type="ECO:0000259" key="5">
    <source>
        <dbReference type="SMART" id="SM00849"/>
    </source>
</evidence>
<sequence length="266" mass="30417">MLTLHNKLNLYILQVHTLFEGTYSVDATKKFIPFDSAIHNFKDRPASLFINVQPFLVELENDLFLFDTGLGFSDDHGELILHKNIRNAGFDPSDVTKVLMSHLHYDHSGGMIHKMADKTELSFPDAEYIINRGEWETAFSSSSSSYHTGIFEFLQRNAQLKFVEGDGNLNETIAFEFTGAHCPNHQVFILTEDNQKVFFGGDVLPEPSELIKNFIAKYDFDGRKAMELRKEFGRRAAAENWECLFYHSKEQATGFVDEVDGGFRIR</sequence>
<dbReference type="EMBL" id="BMDJ01000012">
    <property type="protein sequence ID" value="GGI28821.1"/>
    <property type="molecule type" value="Genomic_DNA"/>
</dbReference>
<comment type="similarity">
    <text evidence="1">Belongs to the metallo-beta-lactamase superfamily.</text>
</comment>
<proteinExistence type="inferred from homology"/>
<gene>
    <name evidence="6" type="ORF">GCM10008119_34560</name>
</gene>
<dbReference type="InterPro" id="IPR051013">
    <property type="entry name" value="MBL_superfamily_lactonases"/>
</dbReference>
<dbReference type="InterPro" id="IPR001279">
    <property type="entry name" value="Metallo-B-lactamas"/>
</dbReference>
<evidence type="ECO:0000256" key="1">
    <source>
        <dbReference type="ARBA" id="ARBA00007749"/>
    </source>
</evidence>
<dbReference type="Proteomes" id="UP000645390">
    <property type="component" value="Unassembled WGS sequence"/>
</dbReference>
<protein>
    <submittedName>
        <fullName evidence="6">MBL fold metallo-hydrolase</fullName>
    </submittedName>
</protein>
<dbReference type="Pfam" id="PF00753">
    <property type="entry name" value="Lactamase_B"/>
    <property type="match status" value="1"/>
</dbReference>
<reference evidence="7" key="1">
    <citation type="journal article" date="2019" name="Int. J. Syst. Evol. Microbiol.">
        <title>The Global Catalogue of Microorganisms (GCM) 10K type strain sequencing project: providing services to taxonomists for standard genome sequencing and annotation.</title>
        <authorList>
            <consortium name="The Broad Institute Genomics Platform"/>
            <consortium name="The Broad Institute Genome Sequencing Center for Infectious Disease"/>
            <person name="Wu L."/>
            <person name="Ma J."/>
        </authorList>
    </citation>
    <scope>NUCLEOTIDE SEQUENCE [LARGE SCALE GENOMIC DNA]</scope>
    <source>
        <strain evidence="7">CCM 8939</strain>
    </source>
</reference>
<keyword evidence="4" id="KW-0862">Zinc</keyword>
<evidence type="ECO:0000256" key="3">
    <source>
        <dbReference type="ARBA" id="ARBA00022801"/>
    </source>
</evidence>
<evidence type="ECO:0000256" key="2">
    <source>
        <dbReference type="ARBA" id="ARBA00022723"/>
    </source>
</evidence>
<keyword evidence="7" id="KW-1185">Reference proteome</keyword>
<keyword evidence="3" id="KW-0378">Hydrolase</keyword>
<evidence type="ECO:0000313" key="7">
    <source>
        <dbReference type="Proteomes" id="UP000645390"/>
    </source>
</evidence>
<keyword evidence="2" id="KW-0479">Metal-binding</keyword>
<comment type="caution">
    <text evidence="6">The sequence shown here is derived from an EMBL/GenBank/DDBJ whole genome shotgun (WGS) entry which is preliminary data.</text>
</comment>
<dbReference type="InterPro" id="IPR036866">
    <property type="entry name" value="RibonucZ/Hydroxyglut_hydro"/>
</dbReference>
<dbReference type="Gene3D" id="3.60.15.10">
    <property type="entry name" value="Ribonuclease Z/Hydroxyacylglutathione hydrolase-like"/>
    <property type="match status" value="1"/>
</dbReference>